<dbReference type="AlphaFoldDB" id="A0A0L7LV51"/>
<reference evidence="1 2" key="1">
    <citation type="journal article" date="2015" name="Genome Biol. Evol.">
        <title>The genome of winter moth (Operophtera brumata) provides a genomic perspective on sexual dimorphism and phenology.</title>
        <authorList>
            <person name="Derks M.F."/>
            <person name="Smit S."/>
            <person name="Salis L."/>
            <person name="Schijlen E."/>
            <person name="Bossers A."/>
            <person name="Mateman C."/>
            <person name="Pijl A.S."/>
            <person name="de Ridder D."/>
            <person name="Groenen M.A."/>
            <person name="Visser M.E."/>
            <person name="Megens H.J."/>
        </authorList>
    </citation>
    <scope>NUCLEOTIDE SEQUENCE [LARGE SCALE GENOMIC DNA]</scope>
    <source>
        <strain evidence="1">WM2013NL</strain>
        <tissue evidence="1">Head and thorax</tissue>
    </source>
</reference>
<keyword evidence="2" id="KW-1185">Reference proteome</keyword>
<evidence type="ECO:0000313" key="2">
    <source>
        <dbReference type="Proteomes" id="UP000037510"/>
    </source>
</evidence>
<gene>
    <name evidence="1" type="ORF">OBRU01_00492</name>
</gene>
<proteinExistence type="predicted"/>
<comment type="caution">
    <text evidence="1">The sequence shown here is derived from an EMBL/GenBank/DDBJ whole genome shotgun (WGS) entry which is preliminary data.</text>
</comment>
<dbReference type="InterPro" id="IPR052740">
    <property type="entry name" value="CE4"/>
</dbReference>
<dbReference type="STRING" id="104452.A0A0L7LV51"/>
<dbReference type="PANTHER" id="PTHR45985:SF12">
    <property type="entry name" value="CHITIN DEACETYLASE-LIKE 5, ISOFORM B"/>
    <property type="match status" value="1"/>
</dbReference>
<sequence>MQDVWIVTNWQALQWVRDPTPISRMNGFQPFQCNYQDRPKKCNNPKVCNLWHKSGVRYMRTCQPCPEVYPWTGKSGIRSSRIDNDNSE</sequence>
<accession>A0A0L7LV51</accession>
<name>A0A0L7LV51_OPEBR</name>
<protein>
    <submittedName>
        <fullName evidence="1">Chitin deacetylase-like 5</fullName>
    </submittedName>
</protein>
<organism evidence="1 2">
    <name type="scientific">Operophtera brumata</name>
    <name type="common">Winter moth</name>
    <name type="synonym">Phalaena brumata</name>
    <dbReference type="NCBI Taxonomy" id="104452"/>
    <lineage>
        <taxon>Eukaryota</taxon>
        <taxon>Metazoa</taxon>
        <taxon>Ecdysozoa</taxon>
        <taxon>Arthropoda</taxon>
        <taxon>Hexapoda</taxon>
        <taxon>Insecta</taxon>
        <taxon>Pterygota</taxon>
        <taxon>Neoptera</taxon>
        <taxon>Endopterygota</taxon>
        <taxon>Lepidoptera</taxon>
        <taxon>Glossata</taxon>
        <taxon>Ditrysia</taxon>
        <taxon>Geometroidea</taxon>
        <taxon>Geometridae</taxon>
        <taxon>Larentiinae</taxon>
        <taxon>Operophtera</taxon>
    </lineage>
</organism>
<dbReference type="Proteomes" id="UP000037510">
    <property type="component" value="Unassembled WGS sequence"/>
</dbReference>
<dbReference type="EMBL" id="JTDY01000020">
    <property type="protein sequence ID" value="KOB79388.1"/>
    <property type="molecule type" value="Genomic_DNA"/>
</dbReference>
<evidence type="ECO:0000313" key="1">
    <source>
        <dbReference type="EMBL" id="KOB79388.1"/>
    </source>
</evidence>
<dbReference type="PANTHER" id="PTHR45985">
    <property type="match status" value="1"/>
</dbReference>